<dbReference type="AlphaFoldDB" id="A0A518B638"/>
<reference evidence="3 4" key="1">
    <citation type="submission" date="2019-02" db="EMBL/GenBank/DDBJ databases">
        <title>Deep-cultivation of Planctomycetes and their phenomic and genomic characterization uncovers novel biology.</title>
        <authorList>
            <person name="Wiegand S."/>
            <person name="Jogler M."/>
            <person name="Boedeker C."/>
            <person name="Pinto D."/>
            <person name="Vollmers J."/>
            <person name="Rivas-Marin E."/>
            <person name="Kohn T."/>
            <person name="Peeters S.H."/>
            <person name="Heuer A."/>
            <person name="Rast P."/>
            <person name="Oberbeckmann S."/>
            <person name="Bunk B."/>
            <person name="Jeske O."/>
            <person name="Meyerdierks A."/>
            <person name="Storesund J.E."/>
            <person name="Kallscheuer N."/>
            <person name="Luecker S."/>
            <person name="Lage O.M."/>
            <person name="Pohl T."/>
            <person name="Merkel B.J."/>
            <person name="Hornburger P."/>
            <person name="Mueller R.-W."/>
            <person name="Bruemmer F."/>
            <person name="Labrenz M."/>
            <person name="Spormann A.M."/>
            <person name="Op den Camp H."/>
            <person name="Overmann J."/>
            <person name="Amann R."/>
            <person name="Jetten M.S.M."/>
            <person name="Mascher T."/>
            <person name="Medema M.H."/>
            <person name="Devos D.P."/>
            <person name="Kaster A.-K."/>
            <person name="Ovreas L."/>
            <person name="Rohde M."/>
            <person name="Galperin M.Y."/>
            <person name="Jogler C."/>
        </authorList>
    </citation>
    <scope>NUCLEOTIDE SEQUENCE [LARGE SCALE GENOMIC DNA]</scope>
    <source>
        <strain evidence="3 4">Pan216</strain>
    </source>
</reference>
<dbReference type="Proteomes" id="UP000317093">
    <property type="component" value="Chromosome"/>
</dbReference>
<keyword evidence="1" id="KW-0812">Transmembrane</keyword>
<dbReference type="OrthoDB" id="217153at2"/>
<dbReference type="NCBIfam" id="TIGR02532">
    <property type="entry name" value="IV_pilin_GFxxxE"/>
    <property type="match status" value="1"/>
</dbReference>
<dbReference type="Pfam" id="PF07596">
    <property type="entry name" value="SBP_bac_10"/>
    <property type="match status" value="1"/>
</dbReference>
<dbReference type="SUPFAM" id="SSF54523">
    <property type="entry name" value="Pili subunits"/>
    <property type="match status" value="1"/>
</dbReference>
<feature type="domain" description="DUF1559" evidence="2">
    <location>
        <begin position="37"/>
        <end position="312"/>
    </location>
</feature>
<sequence length="327" mass="35592">MFISAPVRSRMGFTLVELLVVIAIIGVLVGLLLPAVQQAREAARRMQCSNNLKQIGVALHNYHDEQGTLPIGSLFQDHASPWGSNRTSWLTRILPMLDRTSLFDQINFNRHPGYGGDNSTAQATQINAFRCPSDPTRVVSTRTDYAPTNYVACIGNAIGVNGEGGDPSNTGKLCPAGYWCQVAFNNGQQRGVFSANSHTRFREVSDGLSKTMMVSEAIAGFPHLRGSGGEFSDAETRTCVGSSPTTLNDRAYGWFGREFKNWTYSTLRTPNAKVDDCMRYDSLGNFAARSYHPGGVHVLKVDGSVDFIGDSISLPVWQSLGEKADGT</sequence>
<dbReference type="RefSeq" id="WP_145259190.1">
    <property type="nucleotide sequence ID" value="NZ_CP036279.1"/>
</dbReference>
<evidence type="ECO:0000259" key="2">
    <source>
        <dbReference type="Pfam" id="PF07596"/>
    </source>
</evidence>
<feature type="transmembrane region" description="Helical" evidence="1">
    <location>
        <begin position="12"/>
        <end position="36"/>
    </location>
</feature>
<keyword evidence="1" id="KW-1133">Transmembrane helix</keyword>
<keyword evidence="4" id="KW-1185">Reference proteome</keyword>
<dbReference type="PANTHER" id="PTHR30093">
    <property type="entry name" value="GENERAL SECRETION PATHWAY PROTEIN G"/>
    <property type="match status" value="1"/>
</dbReference>
<dbReference type="NCBIfam" id="TIGR04294">
    <property type="entry name" value="pre_pil_HX9DG"/>
    <property type="match status" value="1"/>
</dbReference>
<dbReference type="KEGG" id="knv:Pan216_33040"/>
<dbReference type="InterPro" id="IPR012902">
    <property type="entry name" value="N_methyl_site"/>
</dbReference>
<name>A0A518B638_9BACT</name>
<dbReference type="Pfam" id="PF07963">
    <property type="entry name" value="N_methyl"/>
    <property type="match status" value="1"/>
</dbReference>
<evidence type="ECO:0000313" key="4">
    <source>
        <dbReference type="Proteomes" id="UP000317093"/>
    </source>
</evidence>
<dbReference type="InterPro" id="IPR011453">
    <property type="entry name" value="DUF1559"/>
</dbReference>
<accession>A0A518B638</accession>
<proteinExistence type="predicted"/>
<dbReference type="PANTHER" id="PTHR30093:SF2">
    <property type="entry name" value="TYPE II SECRETION SYSTEM PROTEIN H"/>
    <property type="match status" value="1"/>
</dbReference>
<dbReference type="Gene3D" id="3.30.700.10">
    <property type="entry name" value="Glycoprotein, Type 4 Pilin"/>
    <property type="match status" value="1"/>
</dbReference>
<keyword evidence="1" id="KW-0472">Membrane</keyword>
<dbReference type="InterPro" id="IPR027558">
    <property type="entry name" value="Pre_pil_HX9DG_C"/>
</dbReference>
<gene>
    <name evidence="3" type="ORF">Pan216_33040</name>
</gene>
<organism evidence="3 4">
    <name type="scientific">Kolteria novifilia</name>
    <dbReference type="NCBI Taxonomy" id="2527975"/>
    <lineage>
        <taxon>Bacteria</taxon>
        <taxon>Pseudomonadati</taxon>
        <taxon>Planctomycetota</taxon>
        <taxon>Planctomycetia</taxon>
        <taxon>Kolteriales</taxon>
        <taxon>Kolteriaceae</taxon>
        <taxon>Kolteria</taxon>
    </lineage>
</organism>
<dbReference type="InterPro" id="IPR045584">
    <property type="entry name" value="Pilin-like"/>
</dbReference>
<evidence type="ECO:0000256" key="1">
    <source>
        <dbReference type="SAM" id="Phobius"/>
    </source>
</evidence>
<evidence type="ECO:0000313" key="3">
    <source>
        <dbReference type="EMBL" id="QDU62437.1"/>
    </source>
</evidence>
<dbReference type="EMBL" id="CP036279">
    <property type="protein sequence ID" value="QDU62437.1"/>
    <property type="molecule type" value="Genomic_DNA"/>
</dbReference>
<protein>
    <recommendedName>
        <fullName evidence="2">DUF1559 domain-containing protein</fullName>
    </recommendedName>
</protein>